<name>A0A329R0P8_9ACTN</name>
<gene>
    <name evidence="1" type="ORF">DPM12_03560</name>
</gene>
<reference evidence="1 2" key="1">
    <citation type="submission" date="2018-06" db="EMBL/GenBank/DDBJ databases">
        <title>Phytoactinopolyspora halophila sp. nov., a novel halophilic actinomycete isolated from a saline soil in China.</title>
        <authorList>
            <person name="Tang S.-K."/>
        </authorList>
    </citation>
    <scope>NUCLEOTIDE SEQUENCE [LARGE SCALE GENOMIC DNA]</scope>
    <source>
        <strain evidence="1 2">YIM 96934</strain>
    </source>
</reference>
<accession>A0A329R0P8</accession>
<dbReference type="AlphaFoldDB" id="A0A329R0P8"/>
<evidence type="ECO:0000313" key="1">
    <source>
        <dbReference type="EMBL" id="RAW18171.1"/>
    </source>
</evidence>
<dbReference type="RefSeq" id="WP_112257127.1">
    <property type="nucleotide sequence ID" value="NZ_QMIG01000002.1"/>
</dbReference>
<dbReference type="GO" id="GO:0003677">
    <property type="term" value="F:DNA binding"/>
    <property type="evidence" value="ECO:0007669"/>
    <property type="project" value="UniProtKB-KW"/>
</dbReference>
<evidence type="ECO:0000313" key="2">
    <source>
        <dbReference type="Proteomes" id="UP000250462"/>
    </source>
</evidence>
<sequence>MAHPRMYSDDDPYLDDVRRICLGFPEAVEVEAWGRPTFRAGKKIFAVFGSDDERPYAVIFKPDPADRQALAEDRRIFSPPYFGPGGWLALDFTAGPVEWDEIAELMDASYRQVALKRMLKALDSAT</sequence>
<dbReference type="SUPFAM" id="SSF142906">
    <property type="entry name" value="YjbR-like"/>
    <property type="match status" value="1"/>
</dbReference>
<dbReference type="OrthoDB" id="8479417at2"/>
<proteinExistence type="predicted"/>
<dbReference type="EMBL" id="QMIG01000002">
    <property type="protein sequence ID" value="RAW18171.1"/>
    <property type="molecule type" value="Genomic_DNA"/>
</dbReference>
<dbReference type="Pfam" id="PF04237">
    <property type="entry name" value="YjbR"/>
    <property type="match status" value="1"/>
</dbReference>
<dbReference type="InterPro" id="IPR058532">
    <property type="entry name" value="YjbR/MT2646/Rv2570-like"/>
</dbReference>
<dbReference type="Proteomes" id="UP000250462">
    <property type="component" value="Unassembled WGS sequence"/>
</dbReference>
<dbReference type="Gene3D" id="3.90.1150.30">
    <property type="match status" value="1"/>
</dbReference>
<protein>
    <submittedName>
        <fullName evidence="1">MmcQ/YjbR family DNA-binding protein</fullName>
    </submittedName>
</protein>
<comment type="caution">
    <text evidence="1">The sequence shown here is derived from an EMBL/GenBank/DDBJ whole genome shotgun (WGS) entry which is preliminary data.</text>
</comment>
<dbReference type="InterPro" id="IPR038056">
    <property type="entry name" value="YjbR-like_sf"/>
</dbReference>
<keyword evidence="2" id="KW-1185">Reference proteome</keyword>
<keyword evidence="1" id="KW-0238">DNA-binding</keyword>
<organism evidence="1 2">
    <name type="scientific">Phytoactinopolyspora halophila</name>
    <dbReference type="NCBI Taxonomy" id="1981511"/>
    <lineage>
        <taxon>Bacteria</taxon>
        <taxon>Bacillati</taxon>
        <taxon>Actinomycetota</taxon>
        <taxon>Actinomycetes</taxon>
        <taxon>Jiangellales</taxon>
        <taxon>Jiangellaceae</taxon>
        <taxon>Phytoactinopolyspora</taxon>
    </lineage>
</organism>